<sequence>MAVTFPASARESTHGSRGIPASVGAVLVADLVGFTPLTRHLSARGPRGVEALHDWLDETFHRWDEAVASEGGQVTAYAGDALTAVFTAPHARRRALAAAQQMQRTTGRLRPLGSLVAPALPPQPPPPTPLLRIGIATGHVSRTTLSWAISGDSVGPNALPGGGRVEASGDEPPAQVLSCEVLWGETVRAAMAAQQRATPGGIALAEANSAAMPMTANAPADQGAPADAASIRFLERPGGGGRVGRQRRVAEHRVVTTVFVRLGPTSDGVGPVRGLLPQAAAIVARCGGELRQVDGSGPRFQLVLGFGAPRARPDDAAAAVSCATLLLQAARDVGICGTAGVATGTAFCAELGSPAHREYVVVGESVNLAARMAAAAGRDDARPDDAPLDDGQAGGQTGQARAVVWMDEATAQRCGQALHPRSRGRRQFKGAGEVAVYATQIEPSDHDLASPEPAGPDAIPELNSGSAARFVGRARQLRLAATLSRRAARGHGAALLVIGDPGIGKSAFLDAVAEALPTPETIIVRTGQPLPGDIRPYLPWRPVWRELLFDGARPDPQTVAEAATAVDLPDLAPLLAAPLGLSGHTPPTRRWDPGDRARATTRVLLALLGAQPDSRPRVIVVDDAHRLDELSMRLLHDLMARAPALGLFLLVASPSETPFPHFSGQSGSSVIRIHLGSLALEERTRLARSWGHGALPAQQLTAAIERSGGNPLMLKHLLACADDPAPPWGADPSLPLDVHRLVLARVDGLLGRDQRVLRAAAVIGPQFTDDALQAALGGSAAGGHDLREELDRLSRIGLLQPDARQAGHRFVDTLVRDVVYAAASLADRAHLHEATARHLEATLPPTDGDAADRQTPDRDARVDLVDLLAHHYGRTANVAKQREWIGAAARAAERSYATSAALGYLAHLEAIEVGGQRAPLLVRRGALLAIIARWSEAEIALREAVRLAEQRPDREQADAAHTAADARRELGSLLVSTTRFEEAVTLLAQAARQLRAASDLAGASRALDRLAFAHFQHGDIAAAGRAAARQQRLAESLGDEALVAAALENVALTAAARGQHDAALRGLREAHRRAQQVGDPRLTVHLCNDLAGVYAQSGDLRAAQRWLRRAMRAAARMGYERATAYLTANLGEVRRATGDLDSASAHYVEALRTALAIGDWVTTTQCTTGLAICAAQQGRPGHRRLLRQARAVADSLHPAYVLDELAECEARLAVAAPADAQDCGDPMVDALFAQALAAGAASGASKGGIQASDR</sequence>
<feature type="domain" description="Guanylate cyclase" evidence="4">
    <location>
        <begin position="292"/>
        <end position="373"/>
    </location>
</feature>
<dbReference type="STRING" id="1184609.KILIM_003_01060"/>
<dbReference type="PROSITE" id="PS50125">
    <property type="entry name" value="GUANYLATE_CYCLASE_2"/>
    <property type="match status" value="2"/>
</dbReference>
<dbReference type="GO" id="GO:0004016">
    <property type="term" value="F:adenylate cyclase activity"/>
    <property type="evidence" value="ECO:0007669"/>
    <property type="project" value="TreeGrafter"/>
</dbReference>
<dbReference type="OrthoDB" id="3197423at2"/>
<evidence type="ECO:0000256" key="1">
    <source>
        <dbReference type="ARBA" id="ARBA00022741"/>
    </source>
</evidence>
<gene>
    <name evidence="5" type="ORF">KILIM_003_01060</name>
</gene>
<evidence type="ECO:0000256" key="3">
    <source>
        <dbReference type="SAM" id="MobiDB-lite"/>
    </source>
</evidence>
<evidence type="ECO:0000259" key="4">
    <source>
        <dbReference type="PROSITE" id="PS50125"/>
    </source>
</evidence>
<evidence type="ECO:0000313" key="6">
    <source>
        <dbReference type="Proteomes" id="UP000008366"/>
    </source>
</evidence>
<name>K6VDA4_9MICO</name>
<feature type="domain" description="Guanylate cyclase" evidence="4">
    <location>
        <begin position="25"/>
        <end position="154"/>
    </location>
</feature>
<dbReference type="SMART" id="SM00028">
    <property type="entry name" value="TPR"/>
    <property type="match status" value="5"/>
</dbReference>
<dbReference type="eggNOG" id="COG0457">
    <property type="taxonomic scope" value="Bacteria"/>
</dbReference>
<dbReference type="SUPFAM" id="SSF48452">
    <property type="entry name" value="TPR-like"/>
    <property type="match status" value="2"/>
</dbReference>
<keyword evidence="6" id="KW-1185">Reference proteome</keyword>
<dbReference type="Gene3D" id="3.30.70.1230">
    <property type="entry name" value="Nucleotide cyclase"/>
    <property type="match status" value="2"/>
</dbReference>
<dbReference type="InterPro" id="IPR003593">
    <property type="entry name" value="AAA+_ATPase"/>
</dbReference>
<dbReference type="InterPro" id="IPR019734">
    <property type="entry name" value="TPR_rpt"/>
</dbReference>
<dbReference type="Pfam" id="PF13424">
    <property type="entry name" value="TPR_12"/>
    <property type="match status" value="1"/>
</dbReference>
<dbReference type="GO" id="GO:0035556">
    <property type="term" value="P:intracellular signal transduction"/>
    <property type="evidence" value="ECO:0007669"/>
    <property type="project" value="InterPro"/>
</dbReference>
<evidence type="ECO:0000313" key="5">
    <source>
        <dbReference type="EMBL" id="GAB94183.1"/>
    </source>
</evidence>
<dbReference type="InterPro" id="IPR001054">
    <property type="entry name" value="A/G_cyclase"/>
</dbReference>
<comment type="caution">
    <text evidence="5">The sequence shown here is derived from an EMBL/GenBank/DDBJ whole genome shotgun (WGS) entry which is preliminary data.</text>
</comment>
<dbReference type="eggNOG" id="COG3899">
    <property type="taxonomic scope" value="Bacteria"/>
</dbReference>
<dbReference type="Gene3D" id="1.25.40.10">
    <property type="entry name" value="Tetratricopeptide repeat domain"/>
    <property type="match status" value="1"/>
</dbReference>
<dbReference type="eggNOG" id="COG2114">
    <property type="taxonomic scope" value="Bacteria"/>
</dbReference>
<dbReference type="PANTHER" id="PTHR16305">
    <property type="entry name" value="TESTICULAR SOLUBLE ADENYLYL CYCLASE"/>
    <property type="match status" value="1"/>
</dbReference>
<dbReference type="SUPFAM" id="SSF55073">
    <property type="entry name" value="Nucleotide cyclase"/>
    <property type="match status" value="2"/>
</dbReference>
<proteinExistence type="predicted"/>
<dbReference type="InterPro" id="IPR029787">
    <property type="entry name" value="Nucleotide_cyclase"/>
</dbReference>
<dbReference type="PANTHER" id="PTHR16305:SF28">
    <property type="entry name" value="GUANYLATE CYCLASE DOMAIN-CONTAINING PROTEIN"/>
    <property type="match status" value="1"/>
</dbReference>
<dbReference type="RefSeq" id="WP_006590716.1">
    <property type="nucleotide sequence ID" value="NZ_BAHD01000003.1"/>
</dbReference>
<evidence type="ECO:0000256" key="2">
    <source>
        <dbReference type="ARBA" id="ARBA00022840"/>
    </source>
</evidence>
<dbReference type="AlphaFoldDB" id="K6VDA4"/>
<dbReference type="GO" id="GO:0009190">
    <property type="term" value="P:cyclic nucleotide biosynthetic process"/>
    <property type="evidence" value="ECO:0007669"/>
    <property type="project" value="InterPro"/>
</dbReference>
<dbReference type="EMBL" id="BAHD01000003">
    <property type="protein sequence ID" value="GAB94183.1"/>
    <property type="molecule type" value="Genomic_DNA"/>
</dbReference>
<reference evidence="5 6" key="1">
    <citation type="submission" date="2012-08" db="EMBL/GenBank/DDBJ databases">
        <title>Whole genome shotgun sequence of Kineosphaera limosa NBRC 100340.</title>
        <authorList>
            <person name="Yoshida I."/>
            <person name="Isaki S."/>
            <person name="Hosoyama A."/>
            <person name="Tsuchikane K."/>
            <person name="Katsumata H."/>
            <person name="Ando Y."/>
            <person name="Ohji S."/>
            <person name="Hamada M."/>
            <person name="Tamura T."/>
            <person name="Yamazoe A."/>
            <person name="Yamazaki S."/>
            <person name="Fujita N."/>
        </authorList>
    </citation>
    <scope>NUCLEOTIDE SEQUENCE [LARGE SCALE GENOMIC DNA]</scope>
    <source>
        <strain evidence="5 6">NBRC 100340</strain>
    </source>
</reference>
<dbReference type="SUPFAM" id="SSF52540">
    <property type="entry name" value="P-loop containing nucleoside triphosphate hydrolases"/>
    <property type="match status" value="1"/>
</dbReference>
<dbReference type="InterPro" id="IPR041664">
    <property type="entry name" value="AAA_16"/>
</dbReference>
<dbReference type="GO" id="GO:0005524">
    <property type="term" value="F:ATP binding"/>
    <property type="evidence" value="ECO:0007669"/>
    <property type="project" value="UniProtKB-KW"/>
</dbReference>
<keyword evidence="1" id="KW-0547">Nucleotide-binding</keyword>
<dbReference type="Pfam" id="PF13191">
    <property type="entry name" value="AAA_16"/>
    <property type="match status" value="1"/>
</dbReference>
<dbReference type="InterPro" id="IPR011990">
    <property type="entry name" value="TPR-like_helical_dom_sf"/>
</dbReference>
<feature type="region of interest" description="Disordered" evidence="3">
    <location>
        <begin position="378"/>
        <end position="398"/>
    </location>
</feature>
<dbReference type="SMART" id="SM00382">
    <property type="entry name" value="AAA"/>
    <property type="match status" value="1"/>
</dbReference>
<dbReference type="Proteomes" id="UP000008366">
    <property type="component" value="Unassembled WGS sequence"/>
</dbReference>
<dbReference type="InterPro" id="IPR027417">
    <property type="entry name" value="P-loop_NTPase"/>
</dbReference>
<organism evidence="5 6">
    <name type="scientific">Kineosphaera limosa NBRC 100340</name>
    <dbReference type="NCBI Taxonomy" id="1184609"/>
    <lineage>
        <taxon>Bacteria</taxon>
        <taxon>Bacillati</taxon>
        <taxon>Actinomycetota</taxon>
        <taxon>Actinomycetes</taxon>
        <taxon>Micrococcales</taxon>
        <taxon>Dermatophilaceae</taxon>
        <taxon>Kineosphaera</taxon>
    </lineage>
</organism>
<dbReference type="GO" id="GO:0005737">
    <property type="term" value="C:cytoplasm"/>
    <property type="evidence" value="ECO:0007669"/>
    <property type="project" value="TreeGrafter"/>
</dbReference>
<keyword evidence="2" id="KW-0067">ATP-binding</keyword>
<protein>
    <recommendedName>
        <fullName evidence="4">Guanylate cyclase domain-containing protein</fullName>
    </recommendedName>
</protein>
<accession>K6VDA4</accession>